<dbReference type="InterPro" id="IPR034151">
    <property type="entry name" value="TOPRIM_DnaG_bac"/>
</dbReference>
<dbReference type="Pfam" id="PF01807">
    <property type="entry name" value="Zn_ribbon_DnaG"/>
    <property type="match status" value="1"/>
</dbReference>
<dbReference type="GO" id="GO:0003899">
    <property type="term" value="F:DNA-directed RNA polymerase activity"/>
    <property type="evidence" value="ECO:0007669"/>
    <property type="project" value="UniProtKB-UniRule"/>
</dbReference>
<dbReference type="SMART" id="SM00400">
    <property type="entry name" value="ZnF_CHCC"/>
    <property type="match status" value="1"/>
</dbReference>
<dbReference type="SUPFAM" id="SSF117023">
    <property type="entry name" value="DNA primase DnaG, C-terminal domain"/>
    <property type="match status" value="1"/>
</dbReference>
<keyword evidence="2 12" id="KW-0639">Primosome</keyword>
<dbReference type="EMBL" id="RAQO01000005">
    <property type="protein sequence ID" value="RKF18431.1"/>
    <property type="molecule type" value="Genomic_DNA"/>
</dbReference>
<dbReference type="PROSITE" id="PS50880">
    <property type="entry name" value="TOPRIM"/>
    <property type="match status" value="1"/>
</dbReference>
<dbReference type="InterPro" id="IPR050219">
    <property type="entry name" value="DnaG_primase"/>
</dbReference>
<comment type="catalytic activity">
    <reaction evidence="12">
        <text>ssDNA + n NTP = ssDNA/pppN(pN)n-1 hybrid + (n-1) diphosphate.</text>
        <dbReference type="EC" id="2.7.7.101"/>
    </reaction>
</comment>
<evidence type="ECO:0000256" key="8">
    <source>
        <dbReference type="ARBA" id="ARBA00022833"/>
    </source>
</evidence>
<dbReference type="Pfam" id="PF08275">
    <property type="entry name" value="DNAG_N"/>
    <property type="match status" value="1"/>
</dbReference>
<dbReference type="Pfam" id="PF08278">
    <property type="entry name" value="DnaG_DnaB_bind"/>
    <property type="match status" value="1"/>
</dbReference>
<dbReference type="InterPro" id="IPR037068">
    <property type="entry name" value="DNA_primase_core_N_sf"/>
</dbReference>
<dbReference type="InterPro" id="IPR006171">
    <property type="entry name" value="TOPRIM_dom"/>
</dbReference>
<keyword evidence="10 12" id="KW-0238">DNA-binding</keyword>
<evidence type="ECO:0000259" key="15">
    <source>
        <dbReference type="PROSITE" id="PS50880"/>
    </source>
</evidence>
<dbReference type="Gene3D" id="3.90.580.10">
    <property type="entry name" value="Zinc finger, CHC2-type domain"/>
    <property type="match status" value="1"/>
</dbReference>
<dbReference type="Gene3D" id="3.40.1360.10">
    <property type="match status" value="1"/>
</dbReference>
<dbReference type="Gene3D" id="1.10.860.10">
    <property type="entry name" value="DNAb Helicase, Chain A"/>
    <property type="match status" value="1"/>
</dbReference>
<evidence type="ECO:0000256" key="6">
    <source>
        <dbReference type="ARBA" id="ARBA00022723"/>
    </source>
</evidence>
<evidence type="ECO:0000256" key="2">
    <source>
        <dbReference type="ARBA" id="ARBA00022515"/>
    </source>
</evidence>
<gene>
    <name evidence="12" type="primary">dnaG</name>
    <name evidence="16" type="ORF">DBZ36_08430</name>
</gene>
<comment type="cofactor">
    <cofactor evidence="12 13 14">
        <name>Zn(2+)</name>
        <dbReference type="ChEBI" id="CHEBI:29105"/>
    </cofactor>
    <text evidence="12 13 14">Binds 1 zinc ion per monomer.</text>
</comment>
<comment type="caution">
    <text evidence="16">The sequence shown here is derived from an EMBL/GenBank/DDBJ whole genome shotgun (WGS) entry which is preliminary data.</text>
</comment>
<dbReference type="GO" id="GO:0000428">
    <property type="term" value="C:DNA-directed RNA polymerase complex"/>
    <property type="evidence" value="ECO:0007669"/>
    <property type="project" value="UniProtKB-KW"/>
</dbReference>
<evidence type="ECO:0000256" key="7">
    <source>
        <dbReference type="ARBA" id="ARBA00022771"/>
    </source>
</evidence>
<evidence type="ECO:0000256" key="4">
    <source>
        <dbReference type="ARBA" id="ARBA00022695"/>
    </source>
</evidence>
<evidence type="ECO:0000256" key="5">
    <source>
        <dbReference type="ARBA" id="ARBA00022705"/>
    </source>
</evidence>
<accession>A0A420ECP6</accession>
<evidence type="ECO:0000256" key="9">
    <source>
        <dbReference type="ARBA" id="ARBA00022842"/>
    </source>
</evidence>
<dbReference type="GO" id="GO:0006269">
    <property type="term" value="P:DNA replication, synthesis of primer"/>
    <property type="evidence" value="ECO:0007669"/>
    <property type="project" value="UniProtKB-UniRule"/>
</dbReference>
<dbReference type="Gene3D" id="3.90.980.10">
    <property type="entry name" value="DNA primase, catalytic core, N-terminal domain"/>
    <property type="match status" value="1"/>
</dbReference>
<dbReference type="FunFam" id="3.40.1360.10:FF:000002">
    <property type="entry name" value="DNA primase"/>
    <property type="match status" value="1"/>
</dbReference>
<keyword evidence="17" id="KW-1185">Reference proteome</keyword>
<dbReference type="CDD" id="cd03364">
    <property type="entry name" value="TOPRIM_DnaG_primases"/>
    <property type="match status" value="1"/>
</dbReference>
<dbReference type="GO" id="GO:0005737">
    <property type="term" value="C:cytoplasm"/>
    <property type="evidence" value="ECO:0007669"/>
    <property type="project" value="TreeGrafter"/>
</dbReference>
<dbReference type="Proteomes" id="UP000286482">
    <property type="component" value="Unassembled WGS sequence"/>
</dbReference>
<dbReference type="GO" id="GO:0003677">
    <property type="term" value="F:DNA binding"/>
    <property type="evidence" value="ECO:0007669"/>
    <property type="project" value="UniProtKB-KW"/>
</dbReference>
<keyword evidence="5 12" id="KW-0235">DNA replication</keyword>
<dbReference type="OrthoDB" id="9803773at2"/>
<feature type="zinc finger region" description="CHC2-type" evidence="12 14">
    <location>
        <begin position="40"/>
        <end position="64"/>
    </location>
</feature>
<comment type="domain">
    <text evidence="12">Contains an N-terminal zinc-binding domain, a central core domain that contains the primase activity, and a C-terminal DnaB-binding domain.</text>
</comment>
<comment type="subunit">
    <text evidence="12">Monomer. Interacts with DnaB.</text>
</comment>
<dbReference type="InterPro" id="IPR019475">
    <property type="entry name" value="DNA_primase_DnaB-bd"/>
</dbReference>
<dbReference type="AlphaFoldDB" id="A0A420ECP6"/>
<dbReference type="FunFam" id="3.90.580.10:FF:000001">
    <property type="entry name" value="DNA primase"/>
    <property type="match status" value="1"/>
</dbReference>
<dbReference type="HAMAP" id="MF_00974">
    <property type="entry name" value="DNA_primase_DnaG"/>
    <property type="match status" value="1"/>
</dbReference>
<dbReference type="SMART" id="SM00766">
    <property type="entry name" value="DnaG_DnaB_bind"/>
    <property type="match status" value="1"/>
</dbReference>
<keyword evidence="7 12" id="KW-0863">Zinc-finger</keyword>
<dbReference type="SUPFAM" id="SSF57783">
    <property type="entry name" value="Zinc beta-ribbon"/>
    <property type="match status" value="1"/>
</dbReference>
<name>A0A420ECP6_9ALTE</name>
<dbReference type="EC" id="2.7.7.101" evidence="12"/>
<sequence length="585" mass="66845">MAGRIPRQFIDDLLARTDIVGLIDQRVRLKKTGKNYSACCPFHNEKSPSFSVSPDKQFYHCFGCGEHGNALSFLMEYDQLEFVEAVEELASSHNLQVPREEGNSPVSSKPAYPQAQNLYELCQQAAVYFQKQLRNNPNKASVIDYLKGRGLSGEIVKQYAIGFAPEQWDALCSQFGKTSEQRKLLLDAGLLIRNDSGREYDRFRNRIMFPIRDRRGRCIGFGGRVMGDDTPKYLNSPETPIFHKGRELYGFYEVRQAYKTIPQILVVEGYMDVVSLAQFGLNYAVASLGTATTTEHLQLLFRATGKVVCCFDGDRAGREAAWRALENALPLLRDNVELSFMFLPDGEDPDTLVREEGLEQFEVRISNAESLTQFMFRRLTQDLEINSDTGKSQLAAQAKALIEQVPAQFYREALLDQLALHTRWTREQLERNISAPKAKHQLQGRSKEFKLTPIRRAIAMCLQAPQVCVELELSDFDQLSQLNLKGMSLLVELLQRIQQYPQVNTGQLLEHWRERSEYNALSRLAMHNLQIDETQFSEEFQDIIAGFIDQLLQQRYDALNLKSLQGSLSREEKLEMNQLLLILKT</sequence>
<dbReference type="InterPro" id="IPR030846">
    <property type="entry name" value="DnaG_bac"/>
</dbReference>
<evidence type="ECO:0000256" key="1">
    <source>
        <dbReference type="ARBA" id="ARBA00022478"/>
    </source>
</evidence>
<proteinExistence type="inferred from homology"/>
<dbReference type="GO" id="GO:0008270">
    <property type="term" value="F:zinc ion binding"/>
    <property type="evidence" value="ECO:0007669"/>
    <property type="project" value="UniProtKB-UniRule"/>
</dbReference>
<dbReference type="InterPro" id="IPR002694">
    <property type="entry name" value="Znf_CHC2"/>
</dbReference>
<keyword evidence="8 12" id="KW-0862">Zinc</keyword>
<feature type="domain" description="Toprim" evidence="15">
    <location>
        <begin position="262"/>
        <end position="344"/>
    </location>
</feature>
<keyword evidence="4 12" id="KW-0548">Nucleotidyltransferase</keyword>
<dbReference type="Pfam" id="PF10410">
    <property type="entry name" value="DnaB_bind"/>
    <property type="match status" value="1"/>
</dbReference>
<comment type="similarity">
    <text evidence="12 13">Belongs to the DnaG primase family.</text>
</comment>
<dbReference type="InterPro" id="IPR006295">
    <property type="entry name" value="DNA_primase_DnaG"/>
</dbReference>
<dbReference type="PIRSF" id="PIRSF002811">
    <property type="entry name" value="DnaG"/>
    <property type="match status" value="1"/>
</dbReference>
<dbReference type="PANTHER" id="PTHR30313:SF2">
    <property type="entry name" value="DNA PRIMASE"/>
    <property type="match status" value="1"/>
</dbReference>
<keyword evidence="1 12" id="KW-0240">DNA-directed RNA polymerase</keyword>
<protein>
    <recommendedName>
        <fullName evidence="12 13">DNA primase</fullName>
        <ecNumber evidence="12">2.7.7.101</ecNumber>
    </recommendedName>
</protein>
<comment type="function">
    <text evidence="12 13">RNA polymerase that catalyzes the synthesis of short RNA molecules used as primers for DNA polymerase during DNA replication.</text>
</comment>
<evidence type="ECO:0000256" key="13">
    <source>
        <dbReference type="PIRNR" id="PIRNR002811"/>
    </source>
</evidence>
<dbReference type="PANTHER" id="PTHR30313">
    <property type="entry name" value="DNA PRIMASE"/>
    <property type="match status" value="1"/>
</dbReference>
<keyword evidence="3 12" id="KW-0808">Transferase</keyword>
<keyword evidence="11 12" id="KW-0804">Transcription</keyword>
<dbReference type="Pfam" id="PF13155">
    <property type="entry name" value="Toprim_2"/>
    <property type="match status" value="1"/>
</dbReference>
<dbReference type="Gene3D" id="1.20.50.20">
    <property type="entry name" value="DnaG, RNA polymerase domain, helical bundle"/>
    <property type="match status" value="1"/>
</dbReference>
<dbReference type="FunFam" id="3.90.980.10:FF:000001">
    <property type="entry name" value="DNA primase"/>
    <property type="match status" value="1"/>
</dbReference>
<evidence type="ECO:0000256" key="3">
    <source>
        <dbReference type="ARBA" id="ARBA00022679"/>
    </source>
</evidence>
<dbReference type="NCBIfam" id="TIGR01391">
    <property type="entry name" value="dnaG"/>
    <property type="match status" value="1"/>
</dbReference>
<dbReference type="InterPro" id="IPR013264">
    <property type="entry name" value="DNAG_N"/>
</dbReference>
<evidence type="ECO:0000256" key="12">
    <source>
        <dbReference type="HAMAP-Rule" id="MF_00974"/>
    </source>
</evidence>
<dbReference type="RefSeq" id="WP_120354510.1">
    <property type="nucleotide sequence ID" value="NZ_RAQO01000005.1"/>
</dbReference>
<evidence type="ECO:0000313" key="16">
    <source>
        <dbReference type="EMBL" id="RKF18431.1"/>
    </source>
</evidence>
<dbReference type="GO" id="GO:1990077">
    <property type="term" value="C:primosome complex"/>
    <property type="evidence" value="ECO:0007669"/>
    <property type="project" value="UniProtKB-KW"/>
</dbReference>
<dbReference type="SMART" id="SM00493">
    <property type="entry name" value="TOPRIM"/>
    <property type="match status" value="1"/>
</dbReference>
<evidence type="ECO:0000256" key="11">
    <source>
        <dbReference type="ARBA" id="ARBA00023163"/>
    </source>
</evidence>
<keyword evidence="9" id="KW-0460">Magnesium</keyword>
<evidence type="ECO:0000256" key="14">
    <source>
        <dbReference type="PIRSR" id="PIRSR002811-1"/>
    </source>
</evidence>
<dbReference type="SUPFAM" id="SSF56731">
    <property type="entry name" value="DNA primase core"/>
    <property type="match status" value="1"/>
</dbReference>
<organism evidence="16 17">
    <name type="scientific">Alginatibacterium sediminis</name>
    <dbReference type="NCBI Taxonomy" id="2164068"/>
    <lineage>
        <taxon>Bacteria</taxon>
        <taxon>Pseudomonadati</taxon>
        <taxon>Pseudomonadota</taxon>
        <taxon>Gammaproteobacteria</taxon>
        <taxon>Alteromonadales</taxon>
        <taxon>Alteromonadaceae</taxon>
        <taxon>Alginatibacterium</taxon>
    </lineage>
</organism>
<evidence type="ECO:0000313" key="17">
    <source>
        <dbReference type="Proteomes" id="UP000286482"/>
    </source>
</evidence>
<reference evidence="16 17" key="1">
    <citation type="submission" date="2018-09" db="EMBL/GenBank/DDBJ databases">
        <authorList>
            <person name="Wang Z."/>
        </authorList>
    </citation>
    <scope>NUCLEOTIDE SEQUENCE [LARGE SCALE GENOMIC DNA]</scope>
    <source>
        <strain evidence="16 17">ALS 81</strain>
    </source>
</reference>
<dbReference type="InterPro" id="IPR036977">
    <property type="entry name" value="DNA_primase_Znf_CHC2"/>
</dbReference>
<keyword evidence="6 12" id="KW-0479">Metal-binding</keyword>
<evidence type="ECO:0000256" key="10">
    <source>
        <dbReference type="ARBA" id="ARBA00023125"/>
    </source>
</evidence>
<dbReference type="InterPro" id="IPR016136">
    <property type="entry name" value="DNA_helicase_N/primase_C"/>
</dbReference>
<dbReference type="InterPro" id="IPR013173">
    <property type="entry name" value="DNA_primase_DnaG_DnaB-bd_dom"/>
</dbReference>